<gene>
    <name evidence="11" type="primary">fliR</name>
    <name evidence="11" type="ORF">GCM10022278_28420</name>
</gene>
<keyword evidence="11" id="KW-0969">Cilium</keyword>
<comment type="function">
    <text evidence="1 10">Role in flagellar biosynthesis.</text>
</comment>
<feature type="transmembrane region" description="Helical" evidence="10">
    <location>
        <begin position="179"/>
        <end position="202"/>
    </location>
</feature>
<evidence type="ECO:0000256" key="9">
    <source>
        <dbReference type="NCBIfam" id="TIGR01400"/>
    </source>
</evidence>
<evidence type="ECO:0000256" key="7">
    <source>
        <dbReference type="ARBA" id="ARBA00023136"/>
    </source>
</evidence>
<keyword evidence="8 10" id="KW-0975">Bacterial flagellum</keyword>
<feature type="transmembrane region" description="Helical" evidence="10">
    <location>
        <begin position="42"/>
        <end position="59"/>
    </location>
</feature>
<dbReference type="Proteomes" id="UP001501337">
    <property type="component" value="Unassembled WGS sequence"/>
</dbReference>
<accession>A0ABP7PP86</accession>
<name>A0ABP7PP86_9GAMM</name>
<keyword evidence="4 10" id="KW-1003">Cell membrane</keyword>
<feature type="transmembrane region" description="Helical" evidence="10">
    <location>
        <begin position="16"/>
        <end position="35"/>
    </location>
</feature>
<keyword evidence="6 10" id="KW-1133">Transmembrane helix</keyword>
<dbReference type="Pfam" id="PF01311">
    <property type="entry name" value="Bac_export_1"/>
    <property type="match status" value="1"/>
</dbReference>
<evidence type="ECO:0000256" key="4">
    <source>
        <dbReference type="ARBA" id="ARBA00022475"/>
    </source>
</evidence>
<comment type="caution">
    <text evidence="11">The sequence shown here is derived from an EMBL/GenBank/DDBJ whole genome shotgun (WGS) entry which is preliminary data.</text>
</comment>
<keyword evidence="12" id="KW-1185">Reference proteome</keyword>
<evidence type="ECO:0000256" key="5">
    <source>
        <dbReference type="ARBA" id="ARBA00022692"/>
    </source>
</evidence>
<comment type="similarity">
    <text evidence="2 10">Belongs to the FliR/MopE/SpaR family.</text>
</comment>
<evidence type="ECO:0000256" key="6">
    <source>
        <dbReference type="ARBA" id="ARBA00022989"/>
    </source>
</evidence>
<reference evidence="12" key="1">
    <citation type="journal article" date="2019" name="Int. J. Syst. Evol. Microbiol.">
        <title>The Global Catalogue of Microorganisms (GCM) 10K type strain sequencing project: providing services to taxonomists for standard genome sequencing and annotation.</title>
        <authorList>
            <consortium name="The Broad Institute Genomics Platform"/>
            <consortium name="The Broad Institute Genome Sequencing Center for Infectious Disease"/>
            <person name="Wu L."/>
            <person name="Ma J."/>
        </authorList>
    </citation>
    <scope>NUCLEOTIDE SEQUENCE [LARGE SCALE GENOMIC DNA]</scope>
    <source>
        <strain evidence="12">JCM 17555</strain>
    </source>
</reference>
<dbReference type="InterPro" id="IPR006303">
    <property type="entry name" value="FliR"/>
</dbReference>
<dbReference type="NCBIfam" id="TIGR01400">
    <property type="entry name" value="fliR"/>
    <property type="match status" value="1"/>
</dbReference>
<feature type="transmembrane region" description="Helical" evidence="10">
    <location>
        <begin position="121"/>
        <end position="139"/>
    </location>
</feature>
<feature type="transmembrane region" description="Helical" evidence="10">
    <location>
        <begin position="214"/>
        <end position="234"/>
    </location>
</feature>
<protein>
    <recommendedName>
        <fullName evidence="3 9">Flagellar biosynthetic protein FliR</fullName>
    </recommendedName>
</protein>
<sequence>MFTFSEAEIGQMIGQYLWPLFRIASFLMIVPIFGANFVNARVRLSLALAITVAVVPTLPEAPALDPTSMQAMLLVMYQVIIGMAMGYAVTVLFQVFVVAGQIMAMQMGLGFAAMVDPANGITVAAVSQFYLMMVTLLFLAMNGHLVLFEALVHSFTVMPIEAGSLSGSAFWLLASRVSWMFSAAMMIALPSVTALLLVNLSFGVMTRAAPQMNIFSIGFPMTVLFGLIAIWATFGEVLPQFQLLSEQTFEFMNEFIQAP</sequence>
<evidence type="ECO:0000256" key="8">
    <source>
        <dbReference type="ARBA" id="ARBA00023143"/>
    </source>
</evidence>
<organism evidence="11 12">
    <name type="scientific">Allohahella marinimesophila</name>
    <dbReference type="NCBI Taxonomy" id="1054972"/>
    <lineage>
        <taxon>Bacteria</taxon>
        <taxon>Pseudomonadati</taxon>
        <taxon>Pseudomonadota</taxon>
        <taxon>Gammaproteobacteria</taxon>
        <taxon>Oceanospirillales</taxon>
        <taxon>Hahellaceae</taxon>
        <taxon>Allohahella</taxon>
    </lineage>
</organism>
<dbReference type="PANTHER" id="PTHR30065:SF8">
    <property type="entry name" value="FLAGELLAR BIOSYNTHETIC PROTEIN FLIR"/>
    <property type="match status" value="1"/>
</dbReference>
<evidence type="ECO:0000256" key="3">
    <source>
        <dbReference type="ARBA" id="ARBA00021717"/>
    </source>
</evidence>
<comment type="subcellular location">
    <subcellularLocation>
        <location evidence="10">Cell membrane</location>
        <topology evidence="10">Multi-pass membrane protein</topology>
    </subcellularLocation>
    <subcellularLocation>
        <location evidence="10">Bacterial flagellum basal body</location>
    </subcellularLocation>
</comment>
<dbReference type="RefSeq" id="WP_344807508.1">
    <property type="nucleotide sequence ID" value="NZ_BAABBO010000012.1"/>
</dbReference>
<dbReference type="PRINTS" id="PR00953">
    <property type="entry name" value="TYPE3IMRPROT"/>
</dbReference>
<evidence type="ECO:0000313" key="11">
    <source>
        <dbReference type="EMBL" id="GAA3968971.1"/>
    </source>
</evidence>
<keyword evidence="5 10" id="KW-0812">Transmembrane</keyword>
<evidence type="ECO:0000256" key="2">
    <source>
        <dbReference type="ARBA" id="ARBA00009772"/>
    </source>
</evidence>
<keyword evidence="11" id="KW-0966">Cell projection</keyword>
<dbReference type="EMBL" id="BAABBO010000012">
    <property type="protein sequence ID" value="GAA3968971.1"/>
    <property type="molecule type" value="Genomic_DNA"/>
</dbReference>
<feature type="transmembrane region" description="Helical" evidence="10">
    <location>
        <begin position="71"/>
        <end position="89"/>
    </location>
</feature>
<evidence type="ECO:0000256" key="10">
    <source>
        <dbReference type="RuleBase" id="RU362071"/>
    </source>
</evidence>
<evidence type="ECO:0000313" key="12">
    <source>
        <dbReference type="Proteomes" id="UP001501337"/>
    </source>
</evidence>
<dbReference type="InterPro" id="IPR002010">
    <property type="entry name" value="T3SS_IM_R"/>
</dbReference>
<keyword evidence="7 10" id="KW-0472">Membrane</keyword>
<evidence type="ECO:0000256" key="1">
    <source>
        <dbReference type="ARBA" id="ARBA00002578"/>
    </source>
</evidence>
<proteinExistence type="inferred from homology"/>
<keyword evidence="11" id="KW-0282">Flagellum</keyword>
<dbReference type="PANTHER" id="PTHR30065">
    <property type="entry name" value="FLAGELLAR BIOSYNTHETIC PROTEIN FLIR"/>
    <property type="match status" value="1"/>
</dbReference>